<reference evidence="1 2" key="1">
    <citation type="journal article" date="2024" name="Nat. Commun.">
        <title>Phylogenomics reveals the evolutionary origins of lichenization in chlorophyte algae.</title>
        <authorList>
            <person name="Puginier C."/>
            <person name="Libourel C."/>
            <person name="Otte J."/>
            <person name="Skaloud P."/>
            <person name="Haon M."/>
            <person name="Grisel S."/>
            <person name="Petersen M."/>
            <person name="Berrin J.G."/>
            <person name="Delaux P.M."/>
            <person name="Dal Grande F."/>
            <person name="Keller J."/>
        </authorList>
    </citation>
    <scope>NUCLEOTIDE SEQUENCE [LARGE SCALE GENOMIC DNA]</scope>
    <source>
        <strain evidence="1 2">SAG 2036</strain>
    </source>
</reference>
<name>A0AAW1PAW9_9CHLO</name>
<comment type="caution">
    <text evidence="1">The sequence shown here is derived from an EMBL/GenBank/DDBJ whole genome shotgun (WGS) entry which is preliminary data.</text>
</comment>
<dbReference type="EMBL" id="JALJOQ010000035">
    <property type="protein sequence ID" value="KAK9806631.1"/>
    <property type="molecule type" value="Genomic_DNA"/>
</dbReference>
<sequence>MLASAAAAAAPSNKTDDGDAASYGPWIDLPITGQLEKQSKLCFAHSVVVKGRPELYVAGNSHGADRFVVKLVCNYQPEYYLLGRDDGKLCGNTGMLLLDESSSMSYSVYPDDAAYQPLFQLIEERGARGGTKIYLWCKRPSQSSLRVFLEGLPPQSQSW</sequence>
<evidence type="ECO:0000313" key="2">
    <source>
        <dbReference type="Proteomes" id="UP001465755"/>
    </source>
</evidence>
<dbReference type="Proteomes" id="UP001465755">
    <property type="component" value="Unassembled WGS sequence"/>
</dbReference>
<evidence type="ECO:0000313" key="1">
    <source>
        <dbReference type="EMBL" id="KAK9806631.1"/>
    </source>
</evidence>
<dbReference type="AlphaFoldDB" id="A0AAW1PAW9"/>
<gene>
    <name evidence="1" type="ORF">WJX73_002557</name>
</gene>
<keyword evidence="2" id="KW-1185">Reference proteome</keyword>
<organism evidence="1 2">
    <name type="scientific">Symbiochloris irregularis</name>
    <dbReference type="NCBI Taxonomy" id="706552"/>
    <lineage>
        <taxon>Eukaryota</taxon>
        <taxon>Viridiplantae</taxon>
        <taxon>Chlorophyta</taxon>
        <taxon>core chlorophytes</taxon>
        <taxon>Trebouxiophyceae</taxon>
        <taxon>Trebouxiales</taxon>
        <taxon>Trebouxiaceae</taxon>
        <taxon>Symbiochloris</taxon>
    </lineage>
</organism>
<proteinExistence type="predicted"/>
<accession>A0AAW1PAW9</accession>
<protein>
    <submittedName>
        <fullName evidence="1">Uncharacterized protein</fullName>
    </submittedName>
</protein>